<dbReference type="EMBL" id="BSOT01000006">
    <property type="protein sequence ID" value="GLR71832.1"/>
    <property type="molecule type" value="Genomic_DNA"/>
</dbReference>
<dbReference type="Gene3D" id="3.40.50.300">
    <property type="entry name" value="P-loop containing nucleotide triphosphate hydrolases"/>
    <property type="match status" value="1"/>
</dbReference>
<dbReference type="InterPro" id="IPR032305">
    <property type="entry name" value="GTP-bd_M"/>
</dbReference>
<dbReference type="AlphaFoldDB" id="A0AA37SXU7"/>
<dbReference type="InterPro" id="IPR030394">
    <property type="entry name" value="G_HFLX_dom"/>
</dbReference>
<dbReference type="PRINTS" id="PR00326">
    <property type="entry name" value="GTP1OBG"/>
</dbReference>
<gene>
    <name evidence="6 10" type="primary">hflX</name>
    <name evidence="10" type="ORF">GCM10007852_27400</name>
</gene>
<dbReference type="PROSITE" id="PS51705">
    <property type="entry name" value="G_HFLX"/>
    <property type="match status" value="1"/>
</dbReference>
<feature type="binding site" evidence="8">
    <location>
        <position position="211"/>
    </location>
    <ligand>
        <name>Mg(2+)</name>
        <dbReference type="ChEBI" id="CHEBI:18420"/>
    </ligand>
</feature>
<evidence type="ECO:0000256" key="4">
    <source>
        <dbReference type="ARBA" id="ARBA00022842"/>
    </source>
</evidence>
<comment type="function">
    <text evidence="6">GTPase that associates with the 50S ribosomal subunit and may have a role during protein synthesis or ribosome biogenesis.</text>
</comment>
<comment type="subcellular location">
    <subcellularLocation>
        <location evidence="6">Cytoplasm</location>
    </subcellularLocation>
    <text evidence="6">May associate with membranes.</text>
</comment>
<evidence type="ECO:0000259" key="9">
    <source>
        <dbReference type="PROSITE" id="PS51705"/>
    </source>
</evidence>
<feature type="binding site" evidence="7">
    <location>
        <begin position="229"/>
        <end position="233"/>
    </location>
    <ligand>
        <name>GTP</name>
        <dbReference type="ChEBI" id="CHEBI:37565"/>
    </ligand>
</feature>
<dbReference type="PANTHER" id="PTHR10229:SF0">
    <property type="entry name" value="GTP-BINDING PROTEIN 6-RELATED"/>
    <property type="match status" value="1"/>
</dbReference>
<reference evidence="10" key="1">
    <citation type="journal article" date="2014" name="Int. J. Syst. Evol. Microbiol.">
        <title>Complete genome sequence of Corynebacterium casei LMG S-19264T (=DSM 44701T), isolated from a smear-ripened cheese.</title>
        <authorList>
            <consortium name="US DOE Joint Genome Institute (JGI-PGF)"/>
            <person name="Walter F."/>
            <person name="Albersmeier A."/>
            <person name="Kalinowski J."/>
            <person name="Ruckert C."/>
        </authorList>
    </citation>
    <scope>NUCLEOTIDE SEQUENCE</scope>
    <source>
        <strain evidence="10">NBRC 110023</strain>
    </source>
</reference>
<feature type="binding site" evidence="8">
    <location>
        <position position="231"/>
    </location>
    <ligand>
        <name>Mg(2+)</name>
        <dbReference type="ChEBI" id="CHEBI:18420"/>
    </ligand>
</feature>
<dbReference type="SUPFAM" id="SSF52540">
    <property type="entry name" value="P-loop containing nucleoside triphosphate hydrolases"/>
    <property type="match status" value="1"/>
</dbReference>
<dbReference type="Pfam" id="PF13167">
    <property type="entry name" value="GTP-bdg_N"/>
    <property type="match status" value="1"/>
</dbReference>
<dbReference type="InterPro" id="IPR006073">
    <property type="entry name" value="GTP-bd"/>
</dbReference>
<protein>
    <recommendedName>
        <fullName evidence="6">GTPase HflX</fullName>
    </recommendedName>
    <alternativeName>
        <fullName evidence="6">GTP-binding protein HflX</fullName>
    </alternativeName>
</protein>
<dbReference type="Gene3D" id="6.10.250.2860">
    <property type="match status" value="1"/>
</dbReference>
<dbReference type="Proteomes" id="UP001156601">
    <property type="component" value="Unassembled WGS sequence"/>
</dbReference>
<organism evidence="10 11">
    <name type="scientific">Agaribacter marinus</name>
    <dbReference type="NCBI Taxonomy" id="1431249"/>
    <lineage>
        <taxon>Bacteria</taxon>
        <taxon>Pseudomonadati</taxon>
        <taxon>Pseudomonadota</taxon>
        <taxon>Gammaproteobacteria</taxon>
        <taxon>Alteromonadales</taxon>
        <taxon>Alteromonadaceae</taxon>
        <taxon>Agaribacter</taxon>
    </lineage>
</organism>
<dbReference type="CDD" id="cd01878">
    <property type="entry name" value="HflX"/>
    <property type="match status" value="1"/>
</dbReference>
<dbReference type="InterPro" id="IPR027417">
    <property type="entry name" value="P-loop_NTPase"/>
</dbReference>
<dbReference type="FunFam" id="3.40.50.11060:FF:000001">
    <property type="entry name" value="GTPase HflX"/>
    <property type="match status" value="1"/>
</dbReference>
<evidence type="ECO:0000256" key="7">
    <source>
        <dbReference type="PIRSR" id="PIRSR006809-1"/>
    </source>
</evidence>
<evidence type="ECO:0000256" key="2">
    <source>
        <dbReference type="ARBA" id="ARBA00022723"/>
    </source>
</evidence>
<feature type="binding site" evidence="7">
    <location>
        <begin position="317"/>
        <end position="320"/>
    </location>
    <ligand>
        <name>GTP</name>
        <dbReference type="ChEBI" id="CHEBI:37565"/>
    </ligand>
</feature>
<dbReference type="Pfam" id="PF01926">
    <property type="entry name" value="MMR_HSR1"/>
    <property type="match status" value="1"/>
</dbReference>
<keyword evidence="3 6" id="KW-0547">Nucleotide-binding</keyword>
<comment type="cofactor">
    <cofactor evidence="8">
        <name>Mg(2+)</name>
        <dbReference type="ChEBI" id="CHEBI:18420"/>
    </cofactor>
</comment>
<dbReference type="HAMAP" id="MF_00900">
    <property type="entry name" value="GTPase_HflX"/>
    <property type="match status" value="1"/>
</dbReference>
<dbReference type="Gene3D" id="3.40.50.11060">
    <property type="entry name" value="GTPase HflX, N-terminal domain"/>
    <property type="match status" value="1"/>
</dbReference>
<dbReference type="NCBIfam" id="NF008280">
    <property type="entry name" value="PRK11058.1"/>
    <property type="match status" value="1"/>
</dbReference>
<comment type="caution">
    <text evidence="10">The sequence shown here is derived from an EMBL/GenBank/DDBJ whole genome shotgun (WGS) entry which is preliminary data.</text>
</comment>
<evidence type="ECO:0000313" key="11">
    <source>
        <dbReference type="Proteomes" id="UP001156601"/>
    </source>
</evidence>
<dbReference type="InterPro" id="IPR016496">
    <property type="entry name" value="GTPase_HflX"/>
</dbReference>
<dbReference type="GO" id="GO:0046872">
    <property type="term" value="F:metal ion binding"/>
    <property type="evidence" value="ECO:0007669"/>
    <property type="project" value="UniProtKB-KW"/>
</dbReference>
<dbReference type="SUPFAM" id="SSF54980">
    <property type="entry name" value="EF-G C-terminal domain-like"/>
    <property type="match status" value="1"/>
</dbReference>
<accession>A0AA37SXU7</accession>
<sequence>MFDRFDAGENAVLVHVDFSDEQNKEDLQELQMLVSSAGVNQLGVITAKRNAPHAKYFVGSGKAEEIADTVKALDANVVIFNHALSPSQERNIEALVKCRVLDRTSLILDIFAQRARTHEGKLQVELAQLKHISTRLIRGWTHLERQKGGIGLRGPGETQLETDRRLLRGRIKSILKRLERVQKQREQGRRSRQRAEIPTVSLVGYTNAGKSTLFNTITEAGVYAADQLFATLDPTLRKIELSEVGSAILADTVGFIRHLPHDLVAAFKATLQETQEADLLLHVVDYSDAQYKDNIDQVNEVLDEIDADEVPQLIICNKIDRLESVVPKIDRDQDGRPIRVWVSAQQGLGIDLLRNALTECLRESMVNHQLCIPAGDGKIRGMLYQMNCILEQKYSDDGDWLVNVQMPSSDWHRMDKKVEHRLSKYVVH</sequence>
<dbReference type="FunFam" id="3.40.50.300:FF:000173">
    <property type="entry name" value="GTPase HflX"/>
    <property type="match status" value="1"/>
</dbReference>
<dbReference type="GO" id="GO:0005737">
    <property type="term" value="C:cytoplasm"/>
    <property type="evidence" value="ECO:0007669"/>
    <property type="project" value="UniProtKB-SubCell"/>
</dbReference>
<dbReference type="NCBIfam" id="TIGR03156">
    <property type="entry name" value="GTP_HflX"/>
    <property type="match status" value="1"/>
</dbReference>
<proteinExistence type="inferred from homology"/>
<evidence type="ECO:0000256" key="5">
    <source>
        <dbReference type="ARBA" id="ARBA00023134"/>
    </source>
</evidence>
<evidence type="ECO:0000256" key="1">
    <source>
        <dbReference type="ARBA" id="ARBA00022490"/>
    </source>
</evidence>
<name>A0AA37SXU7_9ALTE</name>
<dbReference type="RefSeq" id="WP_284218164.1">
    <property type="nucleotide sequence ID" value="NZ_BSOT01000006.1"/>
</dbReference>
<feature type="binding site" evidence="7">
    <location>
        <begin position="251"/>
        <end position="254"/>
    </location>
    <ligand>
        <name>GTP</name>
        <dbReference type="ChEBI" id="CHEBI:37565"/>
    </ligand>
</feature>
<dbReference type="GO" id="GO:0003924">
    <property type="term" value="F:GTPase activity"/>
    <property type="evidence" value="ECO:0007669"/>
    <property type="project" value="UniProtKB-UniRule"/>
</dbReference>
<dbReference type="GO" id="GO:0043022">
    <property type="term" value="F:ribosome binding"/>
    <property type="evidence" value="ECO:0007669"/>
    <property type="project" value="TreeGrafter"/>
</dbReference>
<keyword evidence="11" id="KW-1185">Reference proteome</keyword>
<feature type="domain" description="Hflx-type G" evidence="9">
    <location>
        <begin position="198"/>
        <end position="365"/>
    </location>
</feature>
<evidence type="ECO:0000313" key="10">
    <source>
        <dbReference type="EMBL" id="GLR71832.1"/>
    </source>
</evidence>
<keyword evidence="2 8" id="KW-0479">Metal-binding</keyword>
<keyword evidence="5 6" id="KW-0342">GTP-binding</keyword>
<evidence type="ECO:0000256" key="6">
    <source>
        <dbReference type="HAMAP-Rule" id="MF_00900"/>
    </source>
</evidence>
<comment type="similarity">
    <text evidence="6">Belongs to the TRAFAC class OBG-HflX-like GTPase superfamily. HflX GTPase family.</text>
</comment>
<dbReference type="GO" id="GO:0005525">
    <property type="term" value="F:GTP binding"/>
    <property type="evidence" value="ECO:0007669"/>
    <property type="project" value="UniProtKB-UniRule"/>
</dbReference>
<feature type="binding site" evidence="7">
    <location>
        <begin position="343"/>
        <end position="345"/>
    </location>
    <ligand>
        <name>GTP</name>
        <dbReference type="ChEBI" id="CHEBI:37565"/>
    </ligand>
</feature>
<dbReference type="PIRSF" id="PIRSF006809">
    <property type="entry name" value="GTP-binding_hflX_prd"/>
    <property type="match status" value="1"/>
</dbReference>
<evidence type="ECO:0000256" key="8">
    <source>
        <dbReference type="PIRSR" id="PIRSR006809-2"/>
    </source>
</evidence>
<keyword evidence="1 6" id="KW-0963">Cytoplasm</keyword>
<dbReference type="PANTHER" id="PTHR10229">
    <property type="entry name" value="GTP-BINDING PROTEIN HFLX"/>
    <property type="match status" value="1"/>
</dbReference>
<comment type="subunit">
    <text evidence="6">Monomer. Associates with the 50S ribosomal subunit.</text>
</comment>
<keyword evidence="4 8" id="KW-0460">Magnesium</keyword>
<dbReference type="InterPro" id="IPR042108">
    <property type="entry name" value="GTPase_HflX_N_sf"/>
</dbReference>
<dbReference type="InterPro" id="IPR025121">
    <property type="entry name" value="GTPase_HflX_N"/>
</dbReference>
<evidence type="ECO:0000256" key="3">
    <source>
        <dbReference type="ARBA" id="ARBA00022741"/>
    </source>
</evidence>
<dbReference type="GO" id="GO:0097216">
    <property type="term" value="F:guanosine tetraphosphate binding"/>
    <property type="evidence" value="ECO:0007669"/>
    <property type="project" value="UniProtKB-ARBA"/>
</dbReference>
<reference evidence="10" key="2">
    <citation type="submission" date="2023-01" db="EMBL/GenBank/DDBJ databases">
        <title>Draft genome sequence of Agaribacter marinus strain NBRC 110023.</title>
        <authorList>
            <person name="Sun Q."/>
            <person name="Mori K."/>
        </authorList>
    </citation>
    <scope>NUCLEOTIDE SEQUENCE</scope>
    <source>
        <strain evidence="10">NBRC 110023</strain>
    </source>
</reference>
<feature type="binding site" evidence="7">
    <location>
        <begin position="204"/>
        <end position="211"/>
    </location>
    <ligand>
        <name>GTP</name>
        <dbReference type="ChEBI" id="CHEBI:37565"/>
    </ligand>
</feature>
<dbReference type="InterPro" id="IPR035647">
    <property type="entry name" value="EFG_III/V"/>
</dbReference>
<dbReference type="Pfam" id="PF16360">
    <property type="entry name" value="GTP-bdg_M"/>
    <property type="match status" value="1"/>
</dbReference>